<evidence type="ECO:0000256" key="1">
    <source>
        <dbReference type="ARBA" id="ARBA00005736"/>
    </source>
</evidence>
<dbReference type="AlphaFoldDB" id="A0A6P6AP48"/>
<evidence type="ECO:0000259" key="3">
    <source>
        <dbReference type="Pfam" id="PF12928"/>
    </source>
</evidence>
<dbReference type="Proteomes" id="UP000515121">
    <property type="component" value="Unplaced"/>
</dbReference>
<comment type="similarity">
    <text evidence="1">Belongs to the SEN54 family.</text>
</comment>
<evidence type="ECO:0000313" key="4">
    <source>
        <dbReference type="Proteomes" id="UP000515121"/>
    </source>
</evidence>
<keyword evidence="2" id="KW-0819">tRNA processing</keyword>
<gene>
    <name evidence="5" type="primary">LOC111311492</name>
</gene>
<proteinExistence type="inferred from homology"/>
<dbReference type="InterPro" id="IPR024337">
    <property type="entry name" value="tRNA_splic_suSen54"/>
</dbReference>
<dbReference type="PANTHER" id="PTHR21027:SF1">
    <property type="entry name" value="TRNA-SPLICING ENDONUCLEASE SUBUNIT SEN54"/>
    <property type="match status" value="1"/>
</dbReference>
<feature type="domain" description="tRNA-splicing endonuclease subunit Sen54 N-terminal" evidence="3">
    <location>
        <begin position="36"/>
        <end position="71"/>
    </location>
</feature>
<dbReference type="GO" id="GO:0000379">
    <property type="term" value="P:tRNA-type intron splice site recognition and cleavage"/>
    <property type="evidence" value="ECO:0007669"/>
    <property type="project" value="TreeGrafter"/>
</dbReference>
<evidence type="ECO:0000313" key="5">
    <source>
        <dbReference type="RefSeq" id="XP_022766642.1"/>
    </source>
</evidence>
<dbReference type="PANTHER" id="PTHR21027">
    <property type="entry name" value="TRNA-SPLICING ENDONUCLEASE SUBUNIT SEN54"/>
    <property type="match status" value="1"/>
</dbReference>
<dbReference type="OrthoDB" id="408683at2759"/>
<dbReference type="GeneID" id="111311492"/>
<dbReference type="KEGG" id="dzi:111311492"/>
<dbReference type="GO" id="GO:0000214">
    <property type="term" value="C:tRNA-intron endonuclease complex"/>
    <property type="evidence" value="ECO:0007669"/>
    <property type="project" value="TreeGrafter"/>
</dbReference>
<dbReference type="Pfam" id="PF12928">
    <property type="entry name" value="tRNA_int_end_N2"/>
    <property type="match status" value="1"/>
</dbReference>
<accession>A0A6P6AP48</accession>
<organism evidence="4 5">
    <name type="scientific">Durio zibethinus</name>
    <name type="common">Durian</name>
    <dbReference type="NCBI Taxonomy" id="66656"/>
    <lineage>
        <taxon>Eukaryota</taxon>
        <taxon>Viridiplantae</taxon>
        <taxon>Streptophyta</taxon>
        <taxon>Embryophyta</taxon>
        <taxon>Tracheophyta</taxon>
        <taxon>Spermatophyta</taxon>
        <taxon>Magnoliopsida</taxon>
        <taxon>eudicotyledons</taxon>
        <taxon>Gunneridae</taxon>
        <taxon>Pentapetalae</taxon>
        <taxon>rosids</taxon>
        <taxon>malvids</taxon>
        <taxon>Malvales</taxon>
        <taxon>Malvaceae</taxon>
        <taxon>Helicteroideae</taxon>
        <taxon>Durio</taxon>
    </lineage>
</organism>
<dbReference type="InterPro" id="IPR024336">
    <property type="entry name" value="tRNA_splic_suSen54_N"/>
</dbReference>
<keyword evidence="4" id="KW-1185">Reference proteome</keyword>
<reference evidence="5" key="1">
    <citation type="submission" date="2025-08" db="UniProtKB">
        <authorList>
            <consortium name="RefSeq"/>
        </authorList>
    </citation>
    <scope>IDENTIFICATION</scope>
    <source>
        <tissue evidence="5">Fruit stalk</tissue>
    </source>
</reference>
<protein>
    <submittedName>
        <fullName evidence="5">Uncharacterized protein LOC111311492 isoform X1</fullName>
    </submittedName>
</protein>
<dbReference type="RefSeq" id="XP_022766642.1">
    <property type="nucleotide sequence ID" value="XM_022910907.1"/>
</dbReference>
<name>A0A6P6AP48_DURZI</name>
<sequence length="112" mass="13296">MIMMKRIATSYPGYNLGKIFQRPDGLMIWLWPKLWKKKGKMWVTMGMVHRGNAYCSIEETLFFIEIGALHLLDENGICLSLKELYEKFSDGKSGCYWELFEVYRHLKFLMVM</sequence>
<evidence type="ECO:0000256" key="2">
    <source>
        <dbReference type="ARBA" id="ARBA00022694"/>
    </source>
</evidence>